<gene>
    <name evidence="2" type="ORF">DAEQUDRAFT_666025</name>
</gene>
<proteinExistence type="predicted"/>
<sequence>MTSPDAPSVLTNPITSSPLPIGSSSERSHSHSPVRLRRSNSDPHQDVDPSVSHSRPRLSPTLTRGYNPNDPEVRERQRAMDADMAMHLSRARSNTVTSPPTSPVAPVPHTLSNSESPVNFPVLSLQEEQDVHDARGRPHINSDPDNAEHYHPGPAPDAHLNHLSAAHDPTLLVSLETAETEAGLPMYQASV</sequence>
<feature type="non-terminal residue" evidence="2">
    <location>
        <position position="191"/>
    </location>
</feature>
<accession>A0A165S487</accession>
<feature type="compositionally biased region" description="Polar residues" evidence="1">
    <location>
        <begin position="1"/>
        <end position="18"/>
    </location>
</feature>
<feature type="compositionally biased region" description="Basic and acidic residues" evidence="1">
    <location>
        <begin position="71"/>
        <end position="81"/>
    </location>
</feature>
<dbReference type="OrthoDB" id="29879at2759"/>
<keyword evidence="3" id="KW-1185">Reference proteome</keyword>
<feature type="compositionally biased region" description="Basic and acidic residues" evidence="1">
    <location>
        <begin position="129"/>
        <end position="151"/>
    </location>
</feature>
<reference evidence="2 3" key="1">
    <citation type="journal article" date="2016" name="Mol. Biol. Evol.">
        <title>Comparative Genomics of Early-Diverging Mushroom-Forming Fungi Provides Insights into the Origins of Lignocellulose Decay Capabilities.</title>
        <authorList>
            <person name="Nagy L.G."/>
            <person name="Riley R."/>
            <person name="Tritt A."/>
            <person name="Adam C."/>
            <person name="Daum C."/>
            <person name="Floudas D."/>
            <person name="Sun H."/>
            <person name="Yadav J.S."/>
            <person name="Pangilinan J."/>
            <person name="Larsson K.H."/>
            <person name="Matsuura K."/>
            <person name="Barry K."/>
            <person name="Labutti K."/>
            <person name="Kuo R."/>
            <person name="Ohm R.A."/>
            <person name="Bhattacharya S.S."/>
            <person name="Shirouzu T."/>
            <person name="Yoshinaga Y."/>
            <person name="Martin F.M."/>
            <person name="Grigoriev I.V."/>
            <person name="Hibbett D.S."/>
        </authorList>
    </citation>
    <scope>NUCLEOTIDE SEQUENCE [LARGE SCALE GENOMIC DNA]</scope>
    <source>
        <strain evidence="2 3">L-15889</strain>
    </source>
</reference>
<evidence type="ECO:0000313" key="2">
    <source>
        <dbReference type="EMBL" id="KZT71510.1"/>
    </source>
</evidence>
<evidence type="ECO:0000256" key="1">
    <source>
        <dbReference type="SAM" id="MobiDB-lite"/>
    </source>
</evidence>
<dbReference type="EMBL" id="KV429045">
    <property type="protein sequence ID" value="KZT71510.1"/>
    <property type="molecule type" value="Genomic_DNA"/>
</dbReference>
<name>A0A165S487_9APHY</name>
<evidence type="ECO:0000313" key="3">
    <source>
        <dbReference type="Proteomes" id="UP000076727"/>
    </source>
</evidence>
<feature type="region of interest" description="Disordered" evidence="1">
    <location>
        <begin position="1"/>
        <end position="161"/>
    </location>
</feature>
<dbReference type="STRING" id="1314783.A0A165S487"/>
<dbReference type="Proteomes" id="UP000076727">
    <property type="component" value="Unassembled WGS sequence"/>
</dbReference>
<protein>
    <submittedName>
        <fullName evidence="2">Uncharacterized protein</fullName>
    </submittedName>
</protein>
<dbReference type="AlphaFoldDB" id="A0A165S487"/>
<organism evidence="2 3">
    <name type="scientific">Daedalea quercina L-15889</name>
    <dbReference type="NCBI Taxonomy" id="1314783"/>
    <lineage>
        <taxon>Eukaryota</taxon>
        <taxon>Fungi</taxon>
        <taxon>Dikarya</taxon>
        <taxon>Basidiomycota</taxon>
        <taxon>Agaricomycotina</taxon>
        <taxon>Agaricomycetes</taxon>
        <taxon>Polyporales</taxon>
        <taxon>Fomitopsis</taxon>
    </lineage>
</organism>